<reference evidence="1" key="1">
    <citation type="submission" date="2020-07" db="EMBL/GenBank/DDBJ databases">
        <title>Multicomponent nature underlies the extraordinary mechanical properties of spider dragline silk.</title>
        <authorList>
            <person name="Kono N."/>
            <person name="Nakamura H."/>
            <person name="Mori M."/>
            <person name="Yoshida Y."/>
            <person name="Ohtoshi R."/>
            <person name="Malay A.D."/>
            <person name="Moran D.A.P."/>
            <person name="Tomita M."/>
            <person name="Numata K."/>
            <person name="Arakawa K."/>
        </authorList>
    </citation>
    <scope>NUCLEOTIDE SEQUENCE</scope>
</reference>
<keyword evidence="1" id="KW-0347">Helicase</keyword>
<accession>A0A8X6GNU9</accession>
<dbReference type="GO" id="GO:0004386">
    <property type="term" value="F:helicase activity"/>
    <property type="evidence" value="ECO:0007669"/>
    <property type="project" value="UniProtKB-KW"/>
</dbReference>
<evidence type="ECO:0000313" key="1">
    <source>
        <dbReference type="EMBL" id="GFR06884.1"/>
    </source>
</evidence>
<proteinExistence type="predicted"/>
<dbReference type="Proteomes" id="UP000887116">
    <property type="component" value="Unassembled WGS sequence"/>
</dbReference>
<evidence type="ECO:0000313" key="2">
    <source>
        <dbReference type="Proteomes" id="UP000887116"/>
    </source>
</evidence>
<keyword evidence="2" id="KW-1185">Reference proteome</keyword>
<name>A0A8X6GNU9_TRICU</name>
<dbReference type="EMBL" id="BMAO01035931">
    <property type="protein sequence ID" value="GFR06884.1"/>
    <property type="molecule type" value="Genomic_DNA"/>
</dbReference>
<keyword evidence="1" id="KW-0067">ATP-binding</keyword>
<organism evidence="1 2">
    <name type="scientific">Trichonephila clavata</name>
    <name type="common">Joro spider</name>
    <name type="synonym">Nephila clavata</name>
    <dbReference type="NCBI Taxonomy" id="2740835"/>
    <lineage>
        <taxon>Eukaryota</taxon>
        <taxon>Metazoa</taxon>
        <taxon>Ecdysozoa</taxon>
        <taxon>Arthropoda</taxon>
        <taxon>Chelicerata</taxon>
        <taxon>Arachnida</taxon>
        <taxon>Araneae</taxon>
        <taxon>Araneomorphae</taxon>
        <taxon>Entelegynae</taxon>
        <taxon>Araneoidea</taxon>
        <taxon>Nephilidae</taxon>
        <taxon>Trichonephila</taxon>
    </lineage>
</organism>
<sequence length="150" mass="16837">MEITLIESRFCIVEEAEASCPQGIRLFNTNNSVNEYNNKISGVTYTPLNKILNAYADRITSTAKDEYIGCTSQGQETFVREKLHKMSLIDTNGFPYQIIYVKNIYYMITTNIDVTDGLANGAVGKLVHVETNDEGLVMTICGLSFQIYLK</sequence>
<comment type="caution">
    <text evidence="1">The sequence shown here is derived from an EMBL/GenBank/DDBJ whole genome shotgun (WGS) entry which is preliminary data.</text>
</comment>
<protein>
    <submittedName>
        <fullName evidence="1">ATP-dependent DNA helicase</fullName>
    </submittedName>
</protein>
<dbReference type="AlphaFoldDB" id="A0A8X6GNU9"/>
<gene>
    <name evidence="1" type="primary">EVAR_103570_1</name>
    <name evidence="1" type="ORF">TNCT_524671</name>
</gene>
<dbReference type="OrthoDB" id="6512704at2759"/>
<keyword evidence="1" id="KW-0547">Nucleotide-binding</keyword>
<keyword evidence="1" id="KW-0378">Hydrolase</keyword>